<dbReference type="EMBL" id="BARV01014007">
    <property type="protein sequence ID" value="GAI28382.1"/>
    <property type="molecule type" value="Genomic_DNA"/>
</dbReference>
<accession>X1M9R5</accession>
<evidence type="ECO:0000313" key="1">
    <source>
        <dbReference type="EMBL" id="GAI28382.1"/>
    </source>
</evidence>
<organism evidence="1">
    <name type="scientific">marine sediment metagenome</name>
    <dbReference type="NCBI Taxonomy" id="412755"/>
    <lineage>
        <taxon>unclassified sequences</taxon>
        <taxon>metagenomes</taxon>
        <taxon>ecological metagenomes</taxon>
    </lineage>
</organism>
<feature type="non-terminal residue" evidence="1">
    <location>
        <position position="101"/>
    </location>
</feature>
<sequence length="101" mass="11611">ITSEILPRFPEGNKYTFWWDEDKSIIENEWVSIPTLEEGWNIDLLYPDGTPNDSLMLGMRENEANTNTSNNDDNFFIKLSSTYAPKRFIEIKGKACSTNNG</sequence>
<comment type="caution">
    <text evidence="1">The sequence shown here is derived from an EMBL/GenBank/DDBJ whole genome shotgun (WGS) entry which is preliminary data.</text>
</comment>
<gene>
    <name evidence="1" type="ORF">S06H3_24839</name>
</gene>
<protein>
    <submittedName>
        <fullName evidence="1">Uncharacterized protein</fullName>
    </submittedName>
</protein>
<name>X1M9R5_9ZZZZ</name>
<feature type="non-terminal residue" evidence="1">
    <location>
        <position position="1"/>
    </location>
</feature>
<proteinExistence type="predicted"/>
<reference evidence="1" key="1">
    <citation type="journal article" date="2014" name="Front. Microbiol.">
        <title>High frequency of phylogenetically diverse reductive dehalogenase-homologous genes in deep subseafloor sedimentary metagenomes.</title>
        <authorList>
            <person name="Kawai M."/>
            <person name="Futagami T."/>
            <person name="Toyoda A."/>
            <person name="Takaki Y."/>
            <person name="Nishi S."/>
            <person name="Hori S."/>
            <person name="Arai W."/>
            <person name="Tsubouchi T."/>
            <person name="Morono Y."/>
            <person name="Uchiyama I."/>
            <person name="Ito T."/>
            <person name="Fujiyama A."/>
            <person name="Inagaki F."/>
            <person name="Takami H."/>
        </authorList>
    </citation>
    <scope>NUCLEOTIDE SEQUENCE</scope>
    <source>
        <strain evidence="1">Expedition CK06-06</strain>
    </source>
</reference>
<dbReference type="AlphaFoldDB" id="X1M9R5"/>